<proteinExistence type="predicted"/>
<organism evidence="4 7">
    <name type="scientific">Didymodactylos carnosus</name>
    <dbReference type="NCBI Taxonomy" id="1234261"/>
    <lineage>
        <taxon>Eukaryota</taxon>
        <taxon>Metazoa</taxon>
        <taxon>Spiralia</taxon>
        <taxon>Gnathifera</taxon>
        <taxon>Rotifera</taxon>
        <taxon>Eurotatoria</taxon>
        <taxon>Bdelloidea</taxon>
        <taxon>Philodinida</taxon>
        <taxon>Philodinidae</taxon>
        <taxon>Didymodactylos</taxon>
    </lineage>
</organism>
<comment type="caution">
    <text evidence="4">The sequence shown here is derived from an EMBL/GenBank/DDBJ whole genome shotgun (WGS) entry which is preliminary data.</text>
</comment>
<feature type="repeat" description="NHL" evidence="2">
    <location>
        <begin position="191"/>
        <end position="234"/>
    </location>
</feature>
<keyword evidence="7" id="KW-1185">Reference proteome</keyword>
<evidence type="ECO:0000256" key="1">
    <source>
        <dbReference type="ARBA" id="ARBA00022737"/>
    </source>
</evidence>
<dbReference type="EMBL" id="CAJNOQ010031477">
    <property type="protein sequence ID" value="CAF1580309.1"/>
    <property type="molecule type" value="Genomic_DNA"/>
</dbReference>
<evidence type="ECO:0000313" key="3">
    <source>
        <dbReference type="EMBL" id="CAF1233402.1"/>
    </source>
</evidence>
<accession>A0A815Z588</accession>
<dbReference type="InterPro" id="IPR011042">
    <property type="entry name" value="6-blade_b-propeller_TolB-like"/>
</dbReference>
<dbReference type="Pfam" id="PF01436">
    <property type="entry name" value="NHL"/>
    <property type="match status" value="2"/>
</dbReference>
<dbReference type="PANTHER" id="PTHR24104:SF25">
    <property type="entry name" value="PROTEIN LIN-41"/>
    <property type="match status" value="1"/>
</dbReference>
<evidence type="ECO:0000313" key="7">
    <source>
        <dbReference type="Proteomes" id="UP000663829"/>
    </source>
</evidence>
<keyword evidence="1" id="KW-0677">Repeat</keyword>
<reference evidence="4" key="1">
    <citation type="submission" date="2021-02" db="EMBL/GenBank/DDBJ databases">
        <authorList>
            <person name="Nowell W R."/>
        </authorList>
    </citation>
    <scope>NUCLEOTIDE SEQUENCE</scope>
</reference>
<sequence>MSFGESELRKPGVYLSLIAAWNVEGKTVAGGNYDHDLDKFDCACCSKGLVNPNEMTFPQYGHLRRPNGICIDINDKDALYVIDSRTEVLVKYKNGSLQGEIVVSGGKSHGTNELSSPQYVTVDPKDGTLFISDWSKEQIYCKRHNNNNSYKIKLNYSPRGLALSEDHLFVADNYQCVFRYDKNGQNKTLVAGRQEERGDGLHQLNQPQQIFVDEKENVYIADTWNHRIMKWTKNAEEGGEVVAGGNGSGSNLNQLNAPHSVFVDRQGSIYIADSNNHRIVRWLKGAKSGEIIGPRGGGGNLSNQLGLVHDLAFDHKGNLYVSDSSNHRVQMFSLI</sequence>
<dbReference type="OrthoDB" id="342730at2759"/>
<evidence type="ECO:0000256" key="2">
    <source>
        <dbReference type="PROSITE-ProRule" id="PRU00504"/>
    </source>
</evidence>
<gene>
    <name evidence="4" type="ORF">GPM918_LOCUS41036</name>
    <name evidence="3" type="ORF">OVA965_LOCUS25488</name>
    <name evidence="6" type="ORF">SRO942_LOCUS42041</name>
    <name evidence="5" type="ORF">TMI583_LOCUS26219</name>
</gene>
<dbReference type="Proteomes" id="UP000677228">
    <property type="component" value="Unassembled WGS sequence"/>
</dbReference>
<evidence type="ECO:0000313" key="6">
    <source>
        <dbReference type="EMBL" id="CAF4447398.1"/>
    </source>
</evidence>
<evidence type="ECO:0000313" key="4">
    <source>
        <dbReference type="EMBL" id="CAF1580309.1"/>
    </source>
</evidence>
<evidence type="ECO:0000313" key="5">
    <source>
        <dbReference type="EMBL" id="CAF4041551.1"/>
    </source>
</evidence>
<dbReference type="Proteomes" id="UP000682733">
    <property type="component" value="Unassembled WGS sequence"/>
</dbReference>
<dbReference type="CDD" id="cd05819">
    <property type="entry name" value="NHL"/>
    <property type="match status" value="1"/>
</dbReference>
<dbReference type="GO" id="GO:0008270">
    <property type="term" value="F:zinc ion binding"/>
    <property type="evidence" value="ECO:0007669"/>
    <property type="project" value="UniProtKB-KW"/>
</dbReference>
<dbReference type="Gene3D" id="2.120.10.30">
    <property type="entry name" value="TolB, C-terminal domain"/>
    <property type="match status" value="2"/>
</dbReference>
<dbReference type="EMBL" id="CAJOBA010037396">
    <property type="protein sequence ID" value="CAF4041551.1"/>
    <property type="molecule type" value="Genomic_DNA"/>
</dbReference>
<name>A0A815Z588_9BILA</name>
<dbReference type="AlphaFoldDB" id="A0A815Z588"/>
<dbReference type="PANTHER" id="PTHR24104">
    <property type="entry name" value="E3 UBIQUITIN-PROTEIN LIGASE NHLRC1-RELATED"/>
    <property type="match status" value="1"/>
</dbReference>
<dbReference type="Proteomes" id="UP000663829">
    <property type="component" value="Unassembled WGS sequence"/>
</dbReference>
<dbReference type="SUPFAM" id="SSF63829">
    <property type="entry name" value="Calcium-dependent phosphotriesterase"/>
    <property type="match status" value="1"/>
</dbReference>
<dbReference type="EMBL" id="CAJOBC010097427">
    <property type="protein sequence ID" value="CAF4447398.1"/>
    <property type="molecule type" value="Genomic_DNA"/>
</dbReference>
<dbReference type="InterPro" id="IPR050952">
    <property type="entry name" value="TRIM-NHL_E3_ligases"/>
</dbReference>
<dbReference type="InterPro" id="IPR001258">
    <property type="entry name" value="NHL_repeat"/>
</dbReference>
<dbReference type="PROSITE" id="PS51125">
    <property type="entry name" value="NHL"/>
    <property type="match status" value="2"/>
</dbReference>
<dbReference type="Proteomes" id="UP000681722">
    <property type="component" value="Unassembled WGS sequence"/>
</dbReference>
<dbReference type="EMBL" id="CAJNOK010015848">
    <property type="protein sequence ID" value="CAF1233402.1"/>
    <property type="molecule type" value="Genomic_DNA"/>
</dbReference>
<feature type="repeat" description="NHL" evidence="2">
    <location>
        <begin position="249"/>
        <end position="280"/>
    </location>
</feature>
<protein>
    <submittedName>
        <fullName evidence="4">Uncharacterized protein</fullName>
    </submittedName>
</protein>